<dbReference type="GO" id="GO:0000976">
    <property type="term" value="F:transcription cis-regulatory region binding"/>
    <property type="evidence" value="ECO:0007669"/>
    <property type="project" value="TreeGrafter"/>
</dbReference>
<dbReference type="SMART" id="SM00345">
    <property type="entry name" value="HTH_GNTR"/>
    <property type="match status" value="1"/>
</dbReference>
<keyword evidence="1" id="KW-0678">Repressor</keyword>
<keyword evidence="2" id="KW-0805">Transcription regulation</keyword>
<dbReference type="PROSITE" id="PS50949">
    <property type="entry name" value="HTH_GNTR"/>
    <property type="match status" value="1"/>
</dbReference>
<feature type="domain" description="HTH gntR-type" evidence="5">
    <location>
        <begin position="13"/>
        <end position="81"/>
    </location>
</feature>
<sequence>MDEAKTGRGSASDTLYNKVRNEILKIIIERQIGSNELLPSEGEIAELCNVSKMTSKLALNSLAEEHIIYRIPRRGSFLADVDLNKIRSMVDSNSTSNYSAVKSNYLALVIPKMDSYCGNIVRVILTAAEAYNYHVVVKYSDGISETEEQILSEISKVPEIMGVILFPGDNNTCGIELLSYKVHNYPIVIVDRVYKEVEFDSICHDNYQGAKDAVSYLIRKGHSKIGFISKSISNVTSREERYQGYMAAMMEGNKRIRLESVQTNDNMVLVSELKEYLINNDSLTAVFCSDDYIAVYLYYAAGELGKSVPGDLSIMGFTDNEILNFIPLKMTTVKQPVEELGTQAVEVLMDKIADSSRPPRTIRIKTDIIERDSVKEIKITQ</sequence>
<dbReference type="GO" id="GO:0003700">
    <property type="term" value="F:DNA-binding transcription factor activity"/>
    <property type="evidence" value="ECO:0007669"/>
    <property type="project" value="InterPro"/>
</dbReference>
<dbReference type="PANTHER" id="PTHR30146">
    <property type="entry name" value="LACI-RELATED TRANSCRIPTIONAL REPRESSOR"/>
    <property type="match status" value="1"/>
</dbReference>
<dbReference type="AlphaFoldDB" id="A0A7I8DKR9"/>
<proteinExistence type="predicted"/>
<protein>
    <submittedName>
        <fullName evidence="6">LacI family transcriptional regulator</fullName>
    </submittedName>
</protein>
<dbReference type="Gene3D" id="3.40.50.2300">
    <property type="match status" value="2"/>
</dbReference>
<evidence type="ECO:0000256" key="1">
    <source>
        <dbReference type="ARBA" id="ARBA00022491"/>
    </source>
</evidence>
<dbReference type="Pfam" id="PF00392">
    <property type="entry name" value="GntR"/>
    <property type="match status" value="1"/>
</dbReference>
<evidence type="ECO:0000256" key="3">
    <source>
        <dbReference type="ARBA" id="ARBA00023125"/>
    </source>
</evidence>
<dbReference type="PANTHER" id="PTHR30146:SF95">
    <property type="entry name" value="RIBOSE OPERON REPRESSOR"/>
    <property type="match status" value="1"/>
</dbReference>
<evidence type="ECO:0000313" key="6">
    <source>
        <dbReference type="EMBL" id="BCJ99033.1"/>
    </source>
</evidence>
<name>A0A7I8DKR9_9FIRM</name>
<dbReference type="InterPro" id="IPR000524">
    <property type="entry name" value="Tscrpt_reg_HTH_GntR"/>
</dbReference>
<evidence type="ECO:0000259" key="5">
    <source>
        <dbReference type="PROSITE" id="PS50949"/>
    </source>
</evidence>
<dbReference type="CDD" id="cd07377">
    <property type="entry name" value="WHTH_GntR"/>
    <property type="match status" value="1"/>
</dbReference>
<dbReference type="EMBL" id="AP023368">
    <property type="protein sequence ID" value="BCJ99033.1"/>
    <property type="molecule type" value="Genomic_DNA"/>
</dbReference>
<keyword evidence="7" id="KW-1185">Reference proteome</keyword>
<dbReference type="InterPro" id="IPR046335">
    <property type="entry name" value="LacI/GalR-like_sensor"/>
</dbReference>
<reference evidence="6 7" key="1">
    <citation type="submission" date="2020-08" db="EMBL/GenBank/DDBJ databases">
        <title>Draft genome sequencing of an Anaerocolumna strain isolated from anoxic soil subjected to BSD treatment.</title>
        <authorList>
            <person name="Uek A."/>
            <person name="Tonouchi A."/>
        </authorList>
    </citation>
    <scope>NUCLEOTIDE SEQUENCE [LARGE SCALE GENOMIC DNA]</scope>
    <source>
        <strain evidence="6 7">CTTW</strain>
    </source>
</reference>
<dbReference type="SUPFAM" id="SSF53822">
    <property type="entry name" value="Periplasmic binding protein-like I"/>
    <property type="match status" value="1"/>
</dbReference>
<dbReference type="KEGG" id="acht:bsdcttw_20740"/>
<accession>A0A7I8DKR9</accession>
<dbReference type="SUPFAM" id="SSF46785">
    <property type="entry name" value="Winged helix' DNA-binding domain"/>
    <property type="match status" value="1"/>
</dbReference>
<reference evidence="6 7" key="2">
    <citation type="submission" date="2020-08" db="EMBL/GenBank/DDBJ databases">
        <authorList>
            <person name="Ueki A."/>
            <person name="Tonouchi A."/>
        </authorList>
    </citation>
    <scope>NUCLEOTIDE SEQUENCE [LARGE SCALE GENOMIC DNA]</scope>
    <source>
        <strain evidence="6 7">CTTW</strain>
    </source>
</reference>
<gene>
    <name evidence="6" type="ORF">bsdcttw_20740</name>
</gene>
<dbReference type="InterPro" id="IPR036388">
    <property type="entry name" value="WH-like_DNA-bd_sf"/>
</dbReference>
<dbReference type="Pfam" id="PF13377">
    <property type="entry name" value="Peripla_BP_3"/>
    <property type="match status" value="1"/>
</dbReference>
<dbReference type="InterPro" id="IPR028082">
    <property type="entry name" value="Peripla_BP_I"/>
</dbReference>
<keyword evidence="3" id="KW-0238">DNA-binding</keyword>
<dbReference type="Gene3D" id="1.10.10.10">
    <property type="entry name" value="Winged helix-like DNA-binding domain superfamily/Winged helix DNA-binding domain"/>
    <property type="match status" value="1"/>
</dbReference>
<dbReference type="Proteomes" id="UP000515703">
    <property type="component" value="Chromosome"/>
</dbReference>
<evidence type="ECO:0000256" key="2">
    <source>
        <dbReference type="ARBA" id="ARBA00023015"/>
    </source>
</evidence>
<evidence type="ECO:0000256" key="4">
    <source>
        <dbReference type="ARBA" id="ARBA00023163"/>
    </source>
</evidence>
<evidence type="ECO:0000313" key="7">
    <source>
        <dbReference type="Proteomes" id="UP000515703"/>
    </source>
</evidence>
<organism evidence="6 7">
    <name type="scientific">Anaerocolumna chitinilytica</name>
    <dbReference type="NCBI Taxonomy" id="1727145"/>
    <lineage>
        <taxon>Bacteria</taxon>
        <taxon>Bacillati</taxon>
        <taxon>Bacillota</taxon>
        <taxon>Clostridia</taxon>
        <taxon>Lachnospirales</taxon>
        <taxon>Lachnospiraceae</taxon>
        <taxon>Anaerocolumna</taxon>
    </lineage>
</organism>
<dbReference type="InterPro" id="IPR036390">
    <property type="entry name" value="WH_DNA-bd_sf"/>
</dbReference>
<keyword evidence="4" id="KW-0804">Transcription</keyword>
<dbReference type="CDD" id="cd06267">
    <property type="entry name" value="PBP1_LacI_sugar_binding-like"/>
    <property type="match status" value="1"/>
</dbReference>